<keyword evidence="3" id="KW-1185">Reference proteome</keyword>
<gene>
    <name evidence="2" type="ORF">BN9_047630</name>
</gene>
<dbReference type="InParanoid" id="A0A024GBF2"/>
<keyword evidence="1" id="KW-0175">Coiled coil</keyword>
<evidence type="ECO:0000256" key="1">
    <source>
        <dbReference type="SAM" id="Coils"/>
    </source>
</evidence>
<dbReference type="OrthoDB" id="77424at2759"/>
<name>A0A024GBF2_9STRA</name>
<feature type="coiled-coil region" evidence="1">
    <location>
        <begin position="201"/>
        <end position="263"/>
    </location>
</feature>
<proteinExistence type="predicted"/>
<dbReference type="AlphaFoldDB" id="A0A024GBF2"/>
<feature type="coiled-coil region" evidence="1">
    <location>
        <begin position="70"/>
        <end position="97"/>
    </location>
</feature>
<evidence type="ECO:0000313" key="2">
    <source>
        <dbReference type="EMBL" id="CCI43979.1"/>
    </source>
</evidence>
<dbReference type="EMBL" id="CAIX01000059">
    <property type="protein sequence ID" value="CCI43979.1"/>
    <property type="molecule type" value="Genomic_DNA"/>
</dbReference>
<evidence type="ECO:0000313" key="3">
    <source>
        <dbReference type="Proteomes" id="UP000053237"/>
    </source>
</evidence>
<comment type="caution">
    <text evidence="2">The sequence shown here is derived from an EMBL/GenBank/DDBJ whole genome shotgun (WGS) entry which is preliminary data.</text>
</comment>
<reference evidence="2 3" key="1">
    <citation type="submission" date="2012-05" db="EMBL/GenBank/DDBJ databases">
        <title>Recombination and specialization in a pathogen metapopulation.</title>
        <authorList>
            <person name="Gardiner A."/>
            <person name="Kemen E."/>
            <person name="Schultz-Larsen T."/>
            <person name="MacLean D."/>
            <person name="Van Oosterhout C."/>
            <person name="Jones J.D.G."/>
        </authorList>
    </citation>
    <scope>NUCLEOTIDE SEQUENCE [LARGE SCALE GENOMIC DNA]</scope>
    <source>
        <strain evidence="2 3">Ac Nc2</strain>
    </source>
</reference>
<accession>A0A024GBF2</accession>
<dbReference type="Proteomes" id="UP000053237">
    <property type="component" value="Unassembled WGS sequence"/>
</dbReference>
<organism evidence="2 3">
    <name type="scientific">Albugo candida</name>
    <dbReference type="NCBI Taxonomy" id="65357"/>
    <lineage>
        <taxon>Eukaryota</taxon>
        <taxon>Sar</taxon>
        <taxon>Stramenopiles</taxon>
        <taxon>Oomycota</taxon>
        <taxon>Peronosporomycetes</taxon>
        <taxon>Albuginales</taxon>
        <taxon>Albuginaceae</taxon>
        <taxon>Albugo</taxon>
    </lineage>
</organism>
<protein>
    <submittedName>
        <fullName evidence="2">Uncharacterized protein</fullName>
    </submittedName>
</protein>
<sequence>MPLPKAKKLNDAIEMRLRKRLSELEAKVFTLEQLNALRSAQNDTLTREIDQLLEWKQKALDHLTSVAPMRNRAKKQLEQARSMKKRLEALEQCLLKRLTLEIDAQSARKRGQKMETQLAKRNQQCELDAKYWEACYQVAAFENETLENCFGSHLEQLIEIEEMLSNVRCDRIEAPIHTETSSVSMESLSTKCLAWLRRFSQEELQVEMQEKIDRLAGFQEKIGLFEKKYHVYELESAKATKQMKDLQCKNDTLEKETALLRHTTRQISCAHAEMGNSLQTIINQVNRYLQVVNAEVKKKFGFFPDALTHAHQWTVLTKQMEALREFQIASCL</sequence>